<dbReference type="Gene3D" id="2.30.22.10">
    <property type="entry name" value="Head domain of nucleotide exchange factor GrpE"/>
    <property type="match status" value="1"/>
</dbReference>
<dbReference type="GO" id="GO:0030150">
    <property type="term" value="P:protein import into mitochondrial matrix"/>
    <property type="evidence" value="ECO:0007669"/>
    <property type="project" value="TreeGrafter"/>
</dbReference>
<dbReference type="PROSITE" id="PS01071">
    <property type="entry name" value="GRPE"/>
    <property type="match status" value="1"/>
</dbReference>
<evidence type="ECO:0000256" key="1">
    <source>
        <dbReference type="ARBA" id="ARBA00004305"/>
    </source>
</evidence>
<dbReference type="AlphaFoldDB" id="D3BP66"/>
<dbReference type="HAMAP" id="MF_01151">
    <property type="entry name" value="GrpE"/>
    <property type="match status" value="1"/>
</dbReference>
<dbReference type="SUPFAM" id="SSF51064">
    <property type="entry name" value="Head domain of nucleotide exchange factor GrpE"/>
    <property type="match status" value="1"/>
</dbReference>
<protein>
    <recommendedName>
        <fullName evidence="4">GrpE protein homolog</fullName>
    </recommendedName>
</protein>
<feature type="compositionally biased region" description="Basic and acidic residues" evidence="6">
    <location>
        <begin position="55"/>
        <end position="72"/>
    </location>
</feature>
<evidence type="ECO:0000256" key="5">
    <source>
        <dbReference type="RuleBase" id="RU004478"/>
    </source>
</evidence>
<accession>D3BP66</accession>
<evidence type="ECO:0000256" key="6">
    <source>
        <dbReference type="SAM" id="MobiDB-lite"/>
    </source>
</evidence>
<dbReference type="InterPro" id="IPR013805">
    <property type="entry name" value="GrpE_CC"/>
</dbReference>
<name>D3BP66_HETP5</name>
<dbReference type="GO" id="GO:0006457">
    <property type="term" value="P:protein folding"/>
    <property type="evidence" value="ECO:0007669"/>
    <property type="project" value="InterPro"/>
</dbReference>
<evidence type="ECO:0000313" key="7">
    <source>
        <dbReference type="EMBL" id="EFA77076.1"/>
    </source>
</evidence>
<dbReference type="Proteomes" id="UP000001396">
    <property type="component" value="Unassembled WGS sequence"/>
</dbReference>
<dbReference type="PANTHER" id="PTHR21237:SF23">
    <property type="entry name" value="GRPE PROTEIN HOMOLOG, MITOCHONDRIAL"/>
    <property type="match status" value="1"/>
</dbReference>
<dbReference type="RefSeq" id="XP_020429205.1">
    <property type="nucleotide sequence ID" value="XM_020580618.1"/>
</dbReference>
<dbReference type="GO" id="GO:0051087">
    <property type="term" value="F:protein-folding chaperone binding"/>
    <property type="evidence" value="ECO:0007669"/>
    <property type="project" value="InterPro"/>
</dbReference>
<organism evidence="7 8">
    <name type="scientific">Heterostelium pallidum (strain ATCC 26659 / Pp 5 / PN500)</name>
    <name type="common">Cellular slime mold</name>
    <name type="synonym">Polysphondylium pallidum</name>
    <dbReference type="NCBI Taxonomy" id="670386"/>
    <lineage>
        <taxon>Eukaryota</taxon>
        <taxon>Amoebozoa</taxon>
        <taxon>Evosea</taxon>
        <taxon>Eumycetozoa</taxon>
        <taxon>Dictyostelia</taxon>
        <taxon>Acytosteliales</taxon>
        <taxon>Acytosteliaceae</taxon>
        <taxon>Heterostelium</taxon>
    </lineage>
</organism>
<dbReference type="EMBL" id="ADBJ01000044">
    <property type="protein sequence ID" value="EFA77076.1"/>
    <property type="molecule type" value="Genomic_DNA"/>
</dbReference>
<dbReference type="GeneID" id="31365301"/>
<dbReference type="InterPro" id="IPR000740">
    <property type="entry name" value="GrpE"/>
</dbReference>
<comment type="caution">
    <text evidence="7">The sequence shown here is derived from an EMBL/GenBank/DDBJ whole genome shotgun (WGS) entry which is preliminary data.</text>
</comment>
<evidence type="ECO:0000313" key="8">
    <source>
        <dbReference type="Proteomes" id="UP000001396"/>
    </source>
</evidence>
<dbReference type="PRINTS" id="PR00773">
    <property type="entry name" value="GRPEPROTEIN"/>
</dbReference>
<evidence type="ECO:0000256" key="2">
    <source>
        <dbReference type="ARBA" id="ARBA00009054"/>
    </source>
</evidence>
<reference evidence="7 8" key="1">
    <citation type="journal article" date="2011" name="Genome Res.">
        <title>Phylogeny-wide analysis of social amoeba genomes highlights ancient origins for complex intercellular communication.</title>
        <authorList>
            <person name="Heidel A.J."/>
            <person name="Lawal H.M."/>
            <person name="Felder M."/>
            <person name="Schilde C."/>
            <person name="Helps N.R."/>
            <person name="Tunggal B."/>
            <person name="Rivero F."/>
            <person name="John U."/>
            <person name="Schleicher M."/>
            <person name="Eichinger L."/>
            <person name="Platzer M."/>
            <person name="Noegel A.A."/>
            <person name="Schaap P."/>
            <person name="Gloeckner G."/>
        </authorList>
    </citation>
    <scope>NUCLEOTIDE SEQUENCE [LARGE SCALE GENOMIC DNA]</scope>
    <source>
        <strain evidence="8">ATCC 26659 / Pp 5 / PN500</strain>
    </source>
</reference>
<dbReference type="GO" id="GO:0051082">
    <property type="term" value="F:unfolded protein binding"/>
    <property type="evidence" value="ECO:0007669"/>
    <property type="project" value="TreeGrafter"/>
</dbReference>
<comment type="subcellular location">
    <subcellularLocation>
        <location evidence="1 4">Mitochondrion matrix</location>
    </subcellularLocation>
</comment>
<keyword evidence="8" id="KW-1185">Reference proteome</keyword>
<dbReference type="CDD" id="cd00446">
    <property type="entry name" value="GrpE"/>
    <property type="match status" value="1"/>
</dbReference>
<sequence length="232" mass="26078">MNTFAKTLIPTLRLASRSNLMRTQSNNLFGLRMFVDQAATTSYLNSQRYFSTENKAAEEKPATEQAEGEKSAAEPTLEEQIADLKKQLEDKHTQLLYTAAERENVRRWGKEEVDKAKKFGAQSLTKDLLEVVDQLELALAQFTPEQLQANKELSNLYEGVKMTENLFLKVMGNNGVVRFDPIGEKFDPNVHHALFQVPDASCDAGTIKTVVKKGFKLNDRLVRPAQVGVSKK</sequence>
<dbReference type="Pfam" id="PF01025">
    <property type="entry name" value="GrpE"/>
    <property type="match status" value="1"/>
</dbReference>
<dbReference type="PANTHER" id="PTHR21237">
    <property type="entry name" value="GRPE PROTEIN"/>
    <property type="match status" value="1"/>
</dbReference>
<keyword evidence="3 4" id="KW-0143">Chaperone</keyword>
<dbReference type="GO" id="GO:0001405">
    <property type="term" value="C:PAM complex, Tim23 associated import motor"/>
    <property type="evidence" value="ECO:0007669"/>
    <property type="project" value="TreeGrafter"/>
</dbReference>
<keyword evidence="4" id="KW-0496">Mitochondrion</keyword>
<dbReference type="OMA" id="PHRHQAI"/>
<evidence type="ECO:0000256" key="3">
    <source>
        <dbReference type="ARBA" id="ARBA00023186"/>
    </source>
</evidence>
<dbReference type="STRING" id="670386.D3BP66"/>
<proteinExistence type="inferred from homology"/>
<gene>
    <name evidence="7" type="primary">grpE</name>
    <name evidence="7" type="ORF">PPL_09829</name>
</gene>
<comment type="function">
    <text evidence="4">Essential component of the PAM complex, a complex required for the translocation of transit peptide-containing proteins from the inner membrane into the mitochondrial matrix in an ATP-dependent manner.</text>
</comment>
<dbReference type="GO" id="GO:0000774">
    <property type="term" value="F:adenyl-nucleotide exchange factor activity"/>
    <property type="evidence" value="ECO:0007669"/>
    <property type="project" value="InterPro"/>
</dbReference>
<dbReference type="SUPFAM" id="SSF58014">
    <property type="entry name" value="Coiled-coil domain of nucleotide exchange factor GrpE"/>
    <property type="match status" value="1"/>
</dbReference>
<dbReference type="FunCoup" id="D3BP66">
    <property type="interactions" value="483"/>
</dbReference>
<dbReference type="Gene3D" id="3.90.20.20">
    <property type="match status" value="1"/>
</dbReference>
<evidence type="ECO:0000256" key="4">
    <source>
        <dbReference type="RuleBase" id="RU000640"/>
    </source>
</evidence>
<feature type="region of interest" description="Disordered" evidence="6">
    <location>
        <begin position="54"/>
        <end position="75"/>
    </location>
</feature>
<dbReference type="FunFam" id="2.30.22.10:FF:000002">
    <property type="entry name" value="GrpE protein homolog"/>
    <property type="match status" value="1"/>
</dbReference>
<dbReference type="GO" id="GO:0042803">
    <property type="term" value="F:protein homodimerization activity"/>
    <property type="evidence" value="ECO:0007669"/>
    <property type="project" value="InterPro"/>
</dbReference>
<comment type="similarity">
    <text evidence="2 5">Belongs to the GrpE family.</text>
</comment>
<dbReference type="InParanoid" id="D3BP66"/>
<dbReference type="InterPro" id="IPR009012">
    <property type="entry name" value="GrpE_head"/>
</dbReference>